<dbReference type="GeneID" id="92207692"/>
<evidence type="ECO:0000256" key="3">
    <source>
        <dbReference type="SAM" id="MobiDB-lite"/>
    </source>
</evidence>
<dbReference type="InterPro" id="IPR032054">
    <property type="entry name" value="Cdt1_C"/>
</dbReference>
<keyword evidence="2" id="KW-0131">Cell cycle</keyword>
<organism evidence="5 6">
    <name type="scientific">Lodderomyces beijingensis</name>
    <dbReference type="NCBI Taxonomy" id="1775926"/>
    <lineage>
        <taxon>Eukaryota</taxon>
        <taxon>Fungi</taxon>
        <taxon>Dikarya</taxon>
        <taxon>Ascomycota</taxon>
        <taxon>Saccharomycotina</taxon>
        <taxon>Pichiomycetes</taxon>
        <taxon>Debaryomycetaceae</taxon>
        <taxon>Candida/Lodderomyces clade</taxon>
        <taxon>Lodderomyces</taxon>
    </lineage>
</organism>
<name>A0ABP0ZLM3_9ASCO</name>
<sequence>MVSSSPPRTPTKSYSTLNRLVSKVKALDSVLYLHFASSVASPQLSKVLEQASTLSATPIVVEDIEQILAIAPIYQLVRTQDGVRVKFTSFAEDRVAIITSQFNKRSSLEATTPLSLRSASPRKITKPRSSSSSPTKRQSFASLKNTRSRFEYSEKDAQVESTKNSGLSLLERIKLKEKLANEGPPITPEMKYTEYLWGKVGQVYDVINQLYREQNFENFKSFSMTHVVKVVQDSIDHPINEREVNDVVRLITLKLHKFSLVERQSVLILKVSNLDREEDLRLLKTLQCSL</sequence>
<gene>
    <name evidence="5" type="ORF">LODBEIA_P24960</name>
</gene>
<proteinExistence type="inferred from homology"/>
<keyword evidence="6" id="KW-1185">Reference proteome</keyword>
<evidence type="ECO:0000313" key="5">
    <source>
        <dbReference type="EMBL" id="CAK9438254.1"/>
    </source>
</evidence>
<accession>A0ABP0ZLM3</accession>
<evidence type="ECO:0000256" key="2">
    <source>
        <dbReference type="ARBA" id="ARBA00023306"/>
    </source>
</evidence>
<dbReference type="Gene3D" id="1.10.10.1420">
    <property type="entry name" value="DNA replication factor Cdt1, C-terminal WH domain"/>
    <property type="match status" value="1"/>
</dbReference>
<dbReference type="EMBL" id="OZ022407">
    <property type="protein sequence ID" value="CAK9438254.1"/>
    <property type="molecule type" value="Genomic_DNA"/>
</dbReference>
<protein>
    <recommendedName>
        <fullName evidence="4">DNA replication factor Cdt1 C-terminal domain-containing protein</fullName>
    </recommendedName>
</protein>
<feature type="compositionally biased region" description="Low complexity" evidence="3">
    <location>
        <begin position="127"/>
        <end position="139"/>
    </location>
</feature>
<reference evidence="5 6" key="1">
    <citation type="submission" date="2024-03" db="EMBL/GenBank/DDBJ databases">
        <authorList>
            <person name="Brejova B."/>
        </authorList>
    </citation>
    <scope>NUCLEOTIDE SEQUENCE [LARGE SCALE GENOMIC DNA]</scope>
    <source>
        <strain evidence="5 6">CBS 14171</strain>
    </source>
</reference>
<comment type="similarity">
    <text evidence="1">Belongs to the Cdt1 family.</text>
</comment>
<dbReference type="Proteomes" id="UP001497383">
    <property type="component" value="Chromosome 3"/>
</dbReference>
<dbReference type="Pfam" id="PF16679">
    <property type="entry name" value="CDT1_C"/>
    <property type="match status" value="1"/>
</dbReference>
<feature type="domain" description="DNA replication factor Cdt1 C-terminal" evidence="4">
    <location>
        <begin position="168"/>
        <end position="252"/>
    </location>
</feature>
<feature type="region of interest" description="Disordered" evidence="3">
    <location>
        <begin position="114"/>
        <end position="142"/>
    </location>
</feature>
<evidence type="ECO:0000259" key="4">
    <source>
        <dbReference type="Pfam" id="PF16679"/>
    </source>
</evidence>
<evidence type="ECO:0000256" key="1">
    <source>
        <dbReference type="ARBA" id="ARBA00008356"/>
    </source>
</evidence>
<evidence type="ECO:0000313" key="6">
    <source>
        <dbReference type="Proteomes" id="UP001497383"/>
    </source>
</evidence>
<dbReference type="InterPro" id="IPR038090">
    <property type="entry name" value="Cdt1_C_WH_dom_sf"/>
</dbReference>
<dbReference type="RefSeq" id="XP_066829434.1">
    <property type="nucleotide sequence ID" value="XM_066972501.1"/>
</dbReference>